<dbReference type="EMBL" id="BPLQ01000209">
    <property type="protein sequence ID" value="GIX68895.1"/>
    <property type="molecule type" value="Genomic_DNA"/>
</dbReference>
<evidence type="ECO:0000313" key="2">
    <source>
        <dbReference type="Proteomes" id="UP001054837"/>
    </source>
</evidence>
<reference evidence="1 2" key="1">
    <citation type="submission" date="2021-06" db="EMBL/GenBank/DDBJ databases">
        <title>Caerostris darwini draft genome.</title>
        <authorList>
            <person name="Kono N."/>
            <person name="Arakawa K."/>
        </authorList>
    </citation>
    <scope>NUCLEOTIDE SEQUENCE [LARGE SCALE GENOMIC DNA]</scope>
</reference>
<feature type="non-terminal residue" evidence="1">
    <location>
        <position position="119"/>
    </location>
</feature>
<keyword evidence="2" id="KW-1185">Reference proteome</keyword>
<accession>A0AAV4MAM8</accession>
<keyword evidence="1" id="KW-0808">Transferase</keyword>
<dbReference type="Proteomes" id="UP001054837">
    <property type="component" value="Unassembled WGS sequence"/>
</dbReference>
<dbReference type="GO" id="GO:0003964">
    <property type="term" value="F:RNA-directed DNA polymerase activity"/>
    <property type="evidence" value="ECO:0007669"/>
    <property type="project" value="UniProtKB-KW"/>
</dbReference>
<proteinExistence type="predicted"/>
<organism evidence="1 2">
    <name type="scientific">Caerostris darwini</name>
    <dbReference type="NCBI Taxonomy" id="1538125"/>
    <lineage>
        <taxon>Eukaryota</taxon>
        <taxon>Metazoa</taxon>
        <taxon>Ecdysozoa</taxon>
        <taxon>Arthropoda</taxon>
        <taxon>Chelicerata</taxon>
        <taxon>Arachnida</taxon>
        <taxon>Araneae</taxon>
        <taxon>Araneomorphae</taxon>
        <taxon>Entelegynae</taxon>
        <taxon>Araneoidea</taxon>
        <taxon>Araneidae</taxon>
        <taxon>Caerostris</taxon>
    </lineage>
</organism>
<keyword evidence="1" id="KW-0695">RNA-directed DNA polymerase</keyword>
<protein>
    <submittedName>
        <fullName evidence="1">Reverse transcriptase domain-containing protein</fullName>
    </submittedName>
</protein>
<dbReference type="AlphaFoldDB" id="A0AAV4MAM8"/>
<keyword evidence="1" id="KW-0548">Nucleotidyltransferase</keyword>
<sequence length="119" mass="13748">MNILCSALAPWQRIDALKAFFFPATQFAMRTGQFKKTDWEKVDRMIRKEVKSTLSVPEGAANEYLYGHRKHGCIGIPLVAEESDLNLVDTAFKLLTFRDEHVQMLAVSHLRRTVQQRIR</sequence>
<comment type="caution">
    <text evidence="1">The sequence shown here is derived from an EMBL/GenBank/DDBJ whole genome shotgun (WGS) entry which is preliminary data.</text>
</comment>
<name>A0AAV4MAM8_9ARAC</name>
<evidence type="ECO:0000313" key="1">
    <source>
        <dbReference type="EMBL" id="GIX68895.1"/>
    </source>
</evidence>
<gene>
    <name evidence="1" type="primary">AVEN_111464_1</name>
    <name evidence="1" type="ORF">CDAR_187451</name>
</gene>